<evidence type="ECO:0000259" key="1">
    <source>
        <dbReference type="Pfam" id="PF02230"/>
    </source>
</evidence>
<dbReference type="InterPro" id="IPR003140">
    <property type="entry name" value="PLipase/COase/thioEstase"/>
</dbReference>
<dbReference type="Pfam" id="PF02230">
    <property type="entry name" value="Abhydrolase_2"/>
    <property type="match status" value="1"/>
</dbReference>
<reference evidence="2" key="1">
    <citation type="submission" date="2018-05" db="EMBL/GenBank/DDBJ databases">
        <authorList>
            <person name="Lanie J.A."/>
            <person name="Ng W.-L."/>
            <person name="Kazmierczak K.M."/>
            <person name="Andrzejewski T.M."/>
            <person name="Davidsen T.M."/>
            <person name="Wayne K.J."/>
            <person name="Tettelin H."/>
            <person name="Glass J.I."/>
            <person name="Rusch D."/>
            <person name="Podicherti R."/>
            <person name="Tsui H.-C.T."/>
            <person name="Winkler M.E."/>
        </authorList>
    </citation>
    <scope>NUCLEOTIDE SEQUENCE</scope>
</reference>
<dbReference type="GO" id="GO:0016787">
    <property type="term" value="F:hydrolase activity"/>
    <property type="evidence" value="ECO:0007669"/>
    <property type="project" value="InterPro"/>
</dbReference>
<sequence length="229" mass="24502">MQDSDDISIGIIGLAEWEVPEDQTGRGLTLQTTRGPINAIVHHDPDRPAHRGVIWVGGARGGLDGPAGGLYRIVGEELSPGITSLRIDYREPGELIECVMDTLAGVSFLTGTGHSDILLVGHSFGGAVAIKSAPFSDKVKGVIAMSSQTYGATDVSEVSPRPILLIHGEDDIVLSPQCSQTIFDWAEEPKEVIFMPATGHGLRETSEEVTAKVKSWVVNHLYLPDEAPK</sequence>
<proteinExistence type="predicted"/>
<gene>
    <name evidence="2" type="ORF">METZ01_LOCUS207595</name>
</gene>
<evidence type="ECO:0000313" key="2">
    <source>
        <dbReference type="EMBL" id="SVB54741.1"/>
    </source>
</evidence>
<feature type="domain" description="Phospholipase/carboxylesterase/thioesterase" evidence="1">
    <location>
        <begin position="108"/>
        <end position="179"/>
    </location>
</feature>
<dbReference type="InterPro" id="IPR029058">
    <property type="entry name" value="AB_hydrolase_fold"/>
</dbReference>
<organism evidence="2">
    <name type="scientific">marine metagenome</name>
    <dbReference type="NCBI Taxonomy" id="408172"/>
    <lineage>
        <taxon>unclassified sequences</taxon>
        <taxon>metagenomes</taxon>
        <taxon>ecological metagenomes</taxon>
    </lineage>
</organism>
<dbReference type="SUPFAM" id="SSF53474">
    <property type="entry name" value="alpha/beta-Hydrolases"/>
    <property type="match status" value="1"/>
</dbReference>
<name>A0A382EXV6_9ZZZZ</name>
<dbReference type="Gene3D" id="3.40.50.1820">
    <property type="entry name" value="alpha/beta hydrolase"/>
    <property type="match status" value="1"/>
</dbReference>
<accession>A0A382EXV6</accession>
<dbReference type="EMBL" id="UINC01046560">
    <property type="protein sequence ID" value="SVB54741.1"/>
    <property type="molecule type" value="Genomic_DNA"/>
</dbReference>
<dbReference type="AlphaFoldDB" id="A0A382EXV6"/>
<protein>
    <recommendedName>
        <fullName evidence="1">Phospholipase/carboxylesterase/thioesterase domain-containing protein</fullName>
    </recommendedName>
</protein>